<proteinExistence type="predicted"/>
<dbReference type="PANTHER" id="PTHR43581:SF4">
    <property type="entry name" value="ATP_GTP PHOSPHATASE"/>
    <property type="match status" value="1"/>
</dbReference>
<dbReference type="CDD" id="cd01026">
    <property type="entry name" value="TOPRIM_OLD"/>
    <property type="match status" value="1"/>
</dbReference>
<protein>
    <recommendedName>
        <fullName evidence="6">AAA family ATPase</fullName>
    </recommendedName>
</protein>
<dbReference type="PANTHER" id="PTHR43581">
    <property type="entry name" value="ATP/GTP PHOSPHATASE"/>
    <property type="match status" value="1"/>
</dbReference>
<evidence type="ECO:0000256" key="1">
    <source>
        <dbReference type="SAM" id="MobiDB-lite"/>
    </source>
</evidence>
<evidence type="ECO:0000259" key="2">
    <source>
        <dbReference type="Pfam" id="PF13304"/>
    </source>
</evidence>
<dbReference type="Pfam" id="PF20469">
    <property type="entry name" value="OLD-like_TOPRIM"/>
    <property type="match status" value="1"/>
</dbReference>
<comment type="caution">
    <text evidence="4">The sequence shown here is derived from an EMBL/GenBank/DDBJ whole genome shotgun (WGS) entry which is preliminary data.</text>
</comment>
<dbReference type="EMBL" id="BAABBA010000044">
    <property type="protein sequence ID" value="GAA3513416.1"/>
    <property type="molecule type" value="Genomic_DNA"/>
</dbReference>
<evidence type="ECO:0008006" key="6">
    <source>
        <dbReference type="Google" id="ProtNLM"/>
    </source>
</evidence>
<dbReference type="Pfam" id="PF13304">
    <property type="entry name" value="AAA_21"/>
    <property type="match status" value="1"/>
</dbReference>
<evidence type="ECO:0000313" key="4">
    <source>
        <dbReference type="EMBL" id="GAA3513416.1"/>
    </source>
</evidence>
<reference evidence="5" key="1">
    <citation type="journal article" date="2019" name="Int. J. Syst. Evol. Microbiol.">
        <title>The Global Catalogue of Microorganisms (GCM) 10K type strain sequencing project: providing services to taxonomists for standard genome sequencing and annotation.</title>
        <authorList>
            <consortium name="The Broad Institute Genomics Platform"/>
            <consortium name="The Broad Institute Genome Sequencing Center for Infectious Disease"/>
            <person name="Wu L."/>
            <person name="Ma J."/>
        </authorList>
    </citation>
    <scope>NUCLEOTIDE SEQUENCE [LARGE SCALE GENOMIC DNA]</scope>
    <source>
        <strain evidence="5">JCM 17459</strain>
    </source>
</reference>
<dbReference type="InterPro" id="IPR051396">
    <property type="entry name" value="Bact_Antivir_Def_Nuclease"/>
</dbReference>
<sequence length="599" mass="65461">MPPRIEKLNVKNLRSIGDERVTIRFPESGALVLLGENNAGKSNVTRALDFLFGDYWPGTRQLEDHDFHGRDSDGIAVEVGAVVSGIACPYCSGGAVEYFSWVYDTQDTGQDGNPVKYRFTCSNAYCGKSWPNNVMRSALSAAVLDADRRLDYQLSYASKYTMLSKLMHRFHERLLHDPERKTQLAAIFGGLLKEFGAVPEFAKFKEMLAETAEEFGQNLPYRLDVDFSAYDPSNFFRSLRIHPTLEGEVRSFDELGTGQSQVLALAFAYAYAMAYGQAEGTVLVIDEPEANLHPLAQQWLATRLNRLAAPGLQVVVTTHSPHFVDLARPENLVMVSKGEDGATRVVQRSLDALTASLLERGADPERTQPETVGPFYAAGATTEIVSGLFARRCVLVEGRTESLALPELLRARGLDVLREGIAVVPVEGIGNVAKWHRLYTALGIECFCVFDTDSDKGSDPQLLTKRLDIARALGREGDPAEAATILGEPLYVGDGYATLDPNFEGGMKALFGDEWTRLHEEAVSSVGESKPLRARYAAQRLADFNSAGNAGDRIDALIRAIRGEGPVDGSHEDGSEGLSVGSPGNSYDPDPWGTDEPPF</sequence>
<dbReference type="Proteomes" id="UP001499841">
    <property type="component" value="Unassembled WGS sequence"/>
</dbReference>
<dbReference type="InterPro" id="IPR003959">
    <property type="entry name" value="ATPase_AAA_core"/>
</dbReference>
<feature type="region of interest" description="Disordered" evidence="1">
    <location>
        <begin position="565"/>
        <end position="599"/>
    </location>
</feature>
<name>A0ABP6UQQ6_9MICO</name>
<evidence type="ECO:0000313" key="5">
    <source>
        <dbReference type="Proteomes" id="UP001499841"/>
    </source>
</evidence>
<feature type="domain" description="ATPase AAA-type core" evidence="2">
    <location>
        <begin position="218"/>
        <end position="325"/>
    </location>
</feature>
<feature type="domain" description="OLD protein-like TOPRIM" evidence="3">
    <location>
        <begin position="388"/>
        <end position="453"/>
    </location>
</feature>
<dbReference type="InterPro" id="IPR027417">
    <property type="entry name" value="P-loop_NTPase"/>
</dbReference>
<accession>A0ABP6UQQ6</accession>
<dbReference type="InterPro" id="IPR034139">
    <property type="entry name" value="TOPRIM_OLD"/>
</dbReference>
<gene>
    <name evidence="4" type="ORF">GCM10022262_41570</name>
</gene>
<keyword evidence="5" id="KW-1185">Reference proteome</keyword>
<dbReference type="SUPFAM" id="SSF52540">
    <property type="entry name" value="P-loop containing nucleoside triphosphate hydrolases"/>
    <property type="match status" value="1"/>
</dbReference>
<dbReference type="CDD" id="cd00267">
    <property type="entry name" value="ABC_ATPase"/>
    <property type="match status" value="1"/>
</dbReference>
<dbReference type="Gene3D" id="3.40.50.300">
    <property type="entry name" value="P-loop containing nucleotide triphosphate hydrolases"/>
    <property type="match status" value="2"/>
</dbReference>
<dbReference type="RefSeq" id="WP_345045538.1">
    <property type="nucleotide sequence ID" value="NZ_BAABBA010000044.1"/>
</dbReference>
<evidence type="ECO:0000259" key="3">
    <source>
        <dbReference type="Pfam" id="PF20469"/>
    </source>
</evidence>
<organism evidence="4 5">
    <name type="scientific">Georgenia daeguensis</name>
    <dbReference type="NCBI Taxonomy" id="908355"/>
    <lineage>
        <taxon>Bacteria</taxon>
        <taxon>Bacillati</taxon>
        <taxon>Actinomycetota</taxon>
        <taxon>Actinomycetes</taxon>
        <taxon>Micrococcales</taxon>
        <taxon>Bogoriellaceae</taxon>
        <taxon>Georgenia</taxon>
    </lineage>
</organism>